<evidence type="ECO:0000256" key="6">
    <source>
        <dbReference type="SAM" id="Phobius"/>
    </source>
</evidence>
<dbReference type="AlphaFoldDB" id="A0A2G8KAU1"/>
<dbReference type="GO" id="GO:0016020">
    <property type="term" value="C:membrane"/>
    <property type="evidence" value="ECO:0007669"/>
    <property type="project" value="UniProtKB-SubCell"/>
</dbReference>
<evidence type="ECO:0000256" key="3">
    <source>
        <dbReference type="ARBA" id="ARBA00022692"/>
    </source>
</evidence>
<reference evidence="7 8" key="1">
    <citation type="journal article" date="2017" name="PLoS Biol.">
        <title>The sea cucumber genome provides insights into morphological evolution and visceral regeneration.</title>
        <authorList>
            <person name="Zhang X."/>
            <person name="Sun L."/>
            <person name="Yuan J."/>
            <person name="Sun Y."/>
            <person name="Gao Y."/>
            <person name="Zhang L."/>
            <person name="Li S."/>
            <person name="Dai H."/>
            <person name="Hamel J.F."/>
            <person name="Liu C."/>
            <person name="Yu Y."/>
            <person name="Liu S."/>
            <person name="Lin W."/>
            <person name="Guo K."/>
            <person name="Jin S."/>
            <person name="Xu P."/>
            <person name="Storey K.B."/>
            <person name="Huan P."/>
            <person name="Zhang T."/>
            <person name="Zhou Y."/>
            <person name="Zhang J."/>
            <person name="Lin C."/>
            <person name="Li X."/>
            <person name="Xing L."/>
            <person name="Huo D."/>
            <person name="Sun M."/>
            <person name="Wang L."/>
            <person name="Mercier A."/>
            <person name="Li F."/>
            <person name="Yang H."/>
            <person name="Xiang J."/>
        </authorList>
    </citation>
    <scope>NUCLEOTIDE SEQUENCE [LARGE SCALE GENOMIC DNA]</scope>
    <source>
        <strain evidence="7">Shaxun</strain>
        <tissue evidence="7">Muscle</tissue>
    </source>
</reference>
<name>A0A2G8KAU1_STIJA</name>
<comment type="caution">
    <text evidence="7">The sequence shown here is derived from an EMBL/GenBank/DDBJ whole genome shotgun (WGS) entry which is preliminary data.</text>
</comment>
<protein>
    <submittedName>
        <fullName evidence="7">Putative proton-associated sugar transporter A</fullName>
    </submittedName>
</protein>
<accession>A0A2G8KAU1</accession>
<gene>
    <name evidence="7" type="ORF">BSL78_18015</name>
</gene>
<proteinExistence type="predicted"/>
<comment type="subcellular location">
    <subcellularLocation>
        <location evidence="1">Membrane</location>
        <topology evidence="1">Multi-pass membrane protein</topology>
    </subcellularLocation>
</comment>
<feature type="transmembrane region" description="Helical" evidence="6">
    <location>
        <begin position="103"/>
        <end position="126"/>
    </location>
</feature>
<organism evidence="7 8">
    <name type="scientific">Stichopus japonicus</name>
    <name type="common">Sea cucumber</name>
    <dbReference type="NCBI Taxonomy" id="307972"/>
    <lineage>
        <taxon>Eukaryota</taxon>
        <taxon>Metazoa</taxon>
        <taxon>Echinodermata</taxon>
        <taxon>Eleutherozoa</taxon>
        <taxon>Echinozoa</taxon>
        <taxon>Holothuroidea</taxon>
        <taxon>Aspidochirotacea</taxon>
        <taxon>Aspidochirotida</taxon>
        <taxon>Stichopodidae</taxon>
        <taxon>Apostichopus</taxon>
    </lineage>
</organism>
<dbReference type="STRING" id="307972.A0A2G8KAU1"/>
<dbReference type="PANTHER" id="PTHR19432">
    <property type="entry name" value="SUGAR TRANSPORTER"/>
    <property type="match status" value="1"/>
</dbReference>
<evidence type="ECO:0000256" key="4">
    <source>
        <dbReference type="ARBA" id="ARBA00022989"/>
    </source>
</evidence>
<keyword evidence="3 6" id="KW-0812">Transmembrane</keyword>
<feature type="transmembrane region" description="Helical" evidence="6">
    <location>
        <begin position="132"/>
        <end position="155"/>
    </location>
</feature>
<feature type="transmembrane region" description="Helical" evidence="6">
    <location>
        <begin position="64"/>
        <end position="82"/>
    </location>
</feature>
<keyword evidence="2" id="KW-0813">Transport</keyword>
<dbReference type="OrthoDB" id="28755at2759"/>
<keyword evidence="8" id="KW-1185">Reference proteome</keyword>
<evidence type="ECO:0000313" key="8">
    <source>
        <dbReference type="Proteomes" id="UP000230750"/>
    </source>
</evidence>
<dbReference type="PANTHER" id="PTHR19432:SF96">
    <property type="entry name" value="MAJOR FACILITATOR SUPERFAMILY (MFS) PROFILE DOMAIN-CONTAINING PROTEIN"/>
    <property type="match status" value="1"/>
</dbReference>
<dbReference type="SUPFAM" id="SSF103473">
    <property type="entry name" value="MFS general substrate transporter"/>
    <property type="match status" value="1"/>
</dbReference>
<feature type="transmembrane region" description="Helical" evidence="6">
    <location>
        <begin position="32"/>
        <end position="52"/>
    </location>
</feature>
<evidence type="ECO:0000256" key="5">
    <source>
        <dbReference type="ARBA" id="ARBA00023136"/>
    </source>
</evidence>
<evidence type="ECO:0000313" key="7">
    <source>
        <dbReference type="EMBL" id="PIK45126.1"/>
    </source>
</evidence>
<keyword evidence="7" id="KW-0762">Sugar transport</keyword>
<dbReference type="InterPro" id="IPR036259">
    <property type="entry name" value="MFS_trans_sf"/>
</dbReference>
<evidence type="ECO:0000256" key="2">
    <source>
        <dbReference type="ARBA" id="ARBA00022448"/>
    </source>
</evidence>
<evidence type="ECO:0000256" key="1">
    <source>
        <dbReference type="ARBA" id="ARBA00004141"/>
    </source>
</evidence>
<dbReference type="Proteomes" id="UP000230750">
    <property type="component" value="Unassembled WGS sequence"/>
</dbReference>
<keyword evidence="4 6" id="KW-1133">Transmembrane helix</keyword>
<keyword evidence="5 6" id="KW-0472">Membrane</keyword>
<sequence>MQPTVNILIGVTSHRLSRDIFKAASYVSHRTVYVFGQLFFAICTGSMALVTWTPIGTMVLCSSFGVMFFILLTMPSCLISVYHESEQYVSGKRGYRRGIGKDIACIGVQIFIAQIIDSTIVGPLVIWFGSHLVIVLLSSLLAFLAAIYSSLFVVYEIKPRREIVDNQNA</sequence>
<dbReference type="EMBL" id="MRZV01000733">
    <property type="protein sequence ID" value="PIK45126.1"/>
    <property type="molecule type" value="Genomic_DNA"/>
</dbReference>
<dbReference type="GO" id="GO:0008506">
    <property type="term" value="F:sucrose:proton symporter activity"/>
    <property type="evidence" value="ECO:0007669"/>
    <property type="project" value="TreeGrafter"/>
</dbReference>